<dbReference type="AlphaFoldDB" id="A0A226D2E4"/>
<dbReference type="SMART" id="SM00587">
    <property type="entry name" value="CHK"/>
    <property type="match status" value="1"/>
</dbReference>
<evidence type="ECO:0000256" key="1">
    <source>
        <dbReference type="SAM" id="MobiDB-lite"/>
    </source>
</evidence>
<sequence length="431" mass="48282">MQVPTEFSSFDLTNKSFIEFLVGSRVTSWKTESACAAGDNMAGSVTAIKAKLATPSLPKEKKDEVHLIYKQIPANPPDWIIQGQIFRKEHAVYRTVVPAMQAFASSRNHVYKSPLPIFFKGFNDDKSDYLVLEDVRPDGFKMVDKRRSLTFPEMTIIVEELAKFHATGYAFLRHEGAQILDTNADLNLLTKGLFPPDEDGKDMYDGLIQLYFEVAADLVSSDLPELAARIGKILPEDAWKIRKNATKNPAYFETIIHSDLWTNNLLLKYESTTGIVPEAVKFIDFQLAQVGNIFSDLTYLVYTSTTPEFRRVHLHPLLGRYYDAFSTTLKSLTCPLPVDFSLGFLLDEFRACHVAALIHMTFAVPLQLGDMVGVEAEWEEENKNGNKSSEVGGEEGALGDKSSIRAMTTRSPIAHQRLKDLFQEAAALNVI</sequence>
<dbReference type="Proteomes" id="UP000198287">
    <property type="component" value="Unassembled WGS sequence"/>
</dbReference>
<dbReference type="InterPro" id="IPR011009">
    <property type="entry name" value="Kinase-like_dom_sf"/>
</dbReference>
<dbReference type="PANTHER" id="PTHR11012:SF55">
    <property type="entry name" value="BHLH DOMAIN-CONTAINING PROTEIN"/>
    <property type="match status" value="1"/>
</dbReference>
<protein>
    <submittedName>
        <fullName evidence="3">Putative oxidoreductase dhs-27</fullName>
    </submittedName>
</protein>
<proteinExistence type="predicted"/>
<dbReference type="PANTHER" id="PTHR11012">
    <property type="entry name" value="PROTEIN KINASE-LIKE DOMAIN-CONTAINING"/>
    <property type="match status" value="1"/>
</dbReference>
<accession>A0A226D2E4</accession>
<feature type="region of interest" description="Disordered" evidence="1">
    <location>
        <begin position="379"/>
        <end position="402"/>
    </location>
</feature>
<dbReference type="SUPFAM" id="SSF56112">
    <property type="entry name" value="Protein kinase-like (PK-like)"/>
    <property type="match status" value="1"/>
</dbReference>
<gene>
    <name evidence="3" type="ORF">Fcan01_26286</name>
</gene>
<dbReference type="OrthoDB" id="191037at2759"/>
<dbReference type="OMA" id="WRENAVY"/>
<feature type="domain" description="CHK kinase-like" evidence="2">
    <location>
        <begin position="130"/>
        <end position="331"/>
    </location>
</feature>
<reference evidence="3 4" key="1">
    <citation type="submission" date="2015-12" db="EMBL/GenBank/DDBJ databases">
        <title>The genome of Folsomia candida.</title>
        <authorList>
            <person name="Faddeeva A."/>
            <person name="Derks M.F."/>
            <person name="Anvar Y."/>
            <person name="Smit S."/>
            <person name="Van Straalen N."/>
            <person name="Roelofs D."/>
        </authorList>
    </citation>
    <scope>NUCLEOTIDE SEQUENCE [LARGE SCALE GENOMIC DNA]</scope>
    <source>
        <strain evidence="3 4">VU population</strain>
        <tissue evidence="3">Whole body</tissue>
    </source>
</reference>
<dbReference type="InterPro" id="IPR004119">
    <property type="entry name" value="EcKL"/>
</dbReference>
<evidence type="ECO:0000313" key="4">
    <source>
        <dbReference type="Proteomes" id="UP000198287"/>
    </source>
</evidence>
<keyword evidence="4" id="KW-1185">Reference proteome</keyword>
<dbReference type="Gene3D" id="3.90.1200.10">
    <property type="match status" value="1"/>
</dbReference>
<comment type="caution">
    <text evidence="3">The sequence shown here is derived from an EMBL/GenBank/DDBJ whole genome shotgun (WGS) entry which is preliminary data.</text>
</comment>
<evidence type="ECO:0000259" key="2">
    <source>
        <dbReference type="SMART" id="SM00587"/>
    </source>
</evidence>
<dbReference type="Pfam" id="PF02958">
    <property type="entry name" value="EcKL"/>
    <property type="match status" value="1"/>
</dbReference>
<dbReference type="EMBL" id="LNIX01000042">
    <property type="protein sequence ID" value="OXA38998.1"/>
    <property type="molecule type" value="Genomic_DNA"/>
</dbReference>
<organism evidence="3 4">
    <name type="scientific">Folsomia candida</name>
    <name type="common">Springtail</name>
    <dbReference type="NCBI Taxonomy" id="158441"/>
    <lineage>
        <taxon>Eukaryota</taxon>
        <taxon>Metazoa</taxon>
        <taxon>Ecdysozoa</taxon>
        <taxon>Arthropoda</taxon>
        <taxon>Hexapoda</taxon>
        <taxon>Collembola</taxon>
        <taxon>Entomobryomorpha</taxon>
        <taxon>Isotomoidea</taxon>
        <taxon>Isotomidae</taxon>
        <taxon>Proisotominae</taxon>
        <taxon>Folsomia</taxon>
    </lineage>
</organism>
<evidence type="ECO:0000313" key="3">
    <source>
        <dbReference type="EMBL" id="OXA38998.1"/>
    </source>
</evidence>
<dbReference type="InterPro" id="IPR015897">
    <property type="entry name" value="CHK_kinase-like"/>
</dbReference>
<name>A0A226D2E4_FOLCA</name>